<sequence length="273" mass="30649">MRTVLLFFISLSTFFNARSQDAQAYKTVENLSYVDKPASDYQRTQCKLDIHYPVAGEKKPIIIWYHGGGLTGGQKEIPAFLKAKGYVIVGVGYRFAPQVKVEDIIQDAAKSVSFVLKHAEKYNGDSNKIFLSGHSAGGYLALMLGLNKRYLKEEGMDADQLIGIIPFSGQTVTHFTARKEQGIDEKQPTIDAWAPLFWVRKDAAPIVLLTGDREKEMLGRYEENAYLKRMLTIVGHTDVKLLEFDGYGHDMVYPGLPVLLDEVKRILKQKNAA</sequence>
<protein>
    <submittedName>
        <fullName evidence="3">Alpha/beta hydrolase</fullName>
    </submittedName>
</protein>
<accession>A0ABW6BH60</accession>
<reference evidence="4" key="1">
    <citation type="journal article" date="2019" name="Int. J. Syst. Evol. Microbiol.">
        <title>The Global Catalogue of Microorganisms (GCM) 10K type strain sequencing project: providing services to taxonomists for standard genome sequencing and annotation.</title>
        <authorList>
            <consortium name="The Broad Institute Genomics Platform"/>
            <consortium name="The Broad Institute Genome Sequencing Center for Infectious Disease"/>
            <person name="Wu L."/>
            <person name="Ma J."/>
        </authorList>
    </citation>
    <scope>NUCLEOTIDE SEQUENCE [LARGE SCALE GENOMIC DNA]</scope>
    <source>
        <strain evidence="4">KCTC 22814</strain>
    </source>
</reference>
<gene>
    <name evidence="3" type="ORF">ACFS7Y_15820</name>
</gene>
<name>A0ABW6BH60_9SPHI</name>
<feature type="domain" description="BD-FAE-like" evidence="2">
    <location>
        <begin position="48"/>
        <end position="212"/>
    </location>
</feature>
<keyword evidence="1 3" id="KW-0378">Hydrolase</keyword>
<evidence type="ECO:0000313" key="3">
    <source>
        <dbReference type="EMBL" id="MFD2968865.1"/>
    </source>
</evidence>
<dbReference type="PANTHER" id="PTHR48081:SF9">
    <property type="entry name" value="CARBOXYLESTERASE"/>
    <property type="match status" value="1"/>
</dbReference>
<dbReference type="PANTHER" id="PTHR48081">
    <property type="entry name" value="AB HYDROLASE SUPERFAMILY PROTEIN C4A8.06C"/>
    <property type="match status" value="1"/>
</dbReference>
<keyword evidence="4" id="KW-1185">Reference proteome</keyword>
<evidence type="ECO:0000313" key="4">
    <source>
        <dbReference type="Proteomes" id="UP001597525"/>
    </source>
</evidence>
<proteinExistence type="predicted"/>
<dbReference type="RefSeq" id="WP_320184869.1">
    <property type="nucleotide sequence ID" value="NZ_CP138332.1"/>
</dbReference>
<dbReference type="GO" id="GO:0016787">
    <property type="term" value="F:hydrolase activity"/>
    <property type="evidence" value="ECO:0007669"/>
    <property type="project" value="UniProtKB-KW"/>
</dbReference>
<dbReference type="Pfam" id="PF20434">
    <property type="entry name" value="BD-FAE"/>
    <property type="match status" value="1"/>
</dbReference>
<evidence type="ECO:0000259" key="2">
    <source>
        <dbReference type="Pfam" id="PF20434"/>
    </source>
</evidence>
<dbReference type="InterPro" id="IPR029058">
    <property type="entry name" value="AB_hydrolase_fold"/>
</dbReference>
<dbReference type="Proteomes" id="UP001597525">
    <property type="component" value="Unassembled WGS sequence"/>
</dbReference>
<dbReference type="InterPro" id="IPR050300">
    <property type="entry name" value="GDXG_lipolytic_enzyme"/>
</dbReference>
<organism evidence="3 4">
    <name type="scientific">Sphingobacterium bambusae</name>
    <dbReference type="NCBI Taxonomy" id="662858"/>
    <lineage>
        <taxon>Bacteria</taxon>
        <taxon>Pseudomonadati</taxon>
        <taxon>Bacteroidota</taxon>
        <taxon>Sphingobacteriia</taxon>
        <taxon>Sphingobacteriales</taxon>
        <taxon>Sphingobacteriaceae</taxon>
        <taxon>Sphingobacterium</taxon>
    </lineage>
</organism>
<dbReference type="SUPFAM" id="SSF53474">
    <property type="entry name" value="alpha/beta-Hydrolases"/>
    <property type="match status" value="1"/>
</dbReference>
<dbReference type="Gene3D" id="3.40.50.1820">
    <property type="entry name" value="alpha/beta hydrolase"/>
    <property type="match status" value="1"/>
</dbReference>
<evidence type="ECO:0000256" key="1">
    <source>
        <dbReference type="ARBA" id="ARBA00022801"/>
    </source>
</evidence>
<comment type="caution">
    <text evidence="3">The sequence shown here is derived from an EMBL/GenBank/DDBJ whole genome shotgun (WGS) entry which is preliminary data.</text>
</comment>
<dbReference type="EMBL" id="JBHUPB010000010">
    <property type="protein sequence ID" value="MFD2968865.1"/>
    <property type="molecule type" value="Genomic_DNA"/>
</dbReference>
<dbReference type="InterPro" id="IPR049492">
    <property type="entry name" value="BD-FAE-like_dom"/>
</dbReference>